<feature type="signal peptide" evidence="2">
    <location>
        <begin position="1"/>
        <end position="20"/>
    </location>
</feature>
<evidence type="ECO:0000256" key="1">
    <source>
        <dbReference type="SAM" id="MobiDB-lite"/>
    </source>
</evidence>
<dbReference type="AlphaFoldDB" id="A0A2I2FML2"/>
<dbReference type="EMBL" id="KZ559119">
    <property type="protein sequence ID" value="PLB41873.1"/>
    <property type="molecule type" value="Genomic_DNA"/>
</dbReference>
<proteinExistence type="predicted"/>
<gene>
    <name evidence="3" type="ORF">BDW47DRAFT_122318</name>
</gene>
<evidence type="ECO:0000313" key="4">
    <source>
        <dbReference type="Proteomes" id="UP000234585"/>
    </source>
</evidence>
<dbReference type="Pfam" id="PF19535">
    <property type="entry name" value="DUF6060"/>
    <property type="match status" value="1"/>
</dbReference>
<feature type="chain" id="PRO_5014154585" evidence="2">
    <location>
        <begin position="21"/>
        <end position="345"/>
    </location>
</feature>
<keyword evidence="4" id="KW-1185">Reference proteome</keyword>
<organism evidence="3 4">
    <name type="scientific">Aspergillus candidus</name>
    <dbReference type="NCBI Taxonomy" id="41067"/>
    <lineage>
        <taxon>Eukaryota</taxon>
        <taxon>Fungi</taxon>
        <taxon>Dikarya</taxon>
        <taxon>Ascomycota</taxon>
        <taxon>Pezizomycotina</taxon>
        <taxon>Eurotiomycetes</taxon>
        <taxon>Eurotiomycetidae</taxon>
        <taxon>Eurotiales</taxon>
        <taxon>Aspergillaceae</taxon>
        <taxon>Aspergillus</taxon>
        <taxon>Aspergillus subgen. Circumdati</taxon>
    </lineage>
</organism>
<feature type="compositionally biased region" description="Basic and acidic residues" evidence="1">
    <location>
        <begin position="199"/>
        <end position="226"/>
    </location>
</feature>
<keyword evidence="2" id="KW-0732">Signal</keyword>
<feature type="region of interest" description="Disordered" evidence="1">
    <location>
        <begin position="197"/>
        <end position="226"/>
    </location>
</feature>
<reference evidence="3 4" key="1">
    <citation type="submission" date="2017-12" db="EMBL/GenBank/DDBJ databases">
        <authorList>
            <consortium name="DOE Joint Genome Institute"/>
            <person name="Haridas S."/>
            <person name="Kjaerbolling I."/>
            <person name="Vesth T.C."/>
            <person name="Frisvad J.C."/>
            <person name="Nybo J.L."/>
            <person name="Theobald S."/>
            <person name="Kuo A."/>
            <person name="Bowyer P."/>
            <person name="Matsuda Y."/>
            <person name="Mondo S."/>
            <person name="Lyhne E.K."/>
            <person name="Kogle M.E."/>
            <person name="Clum A."/>
            <person name="Lipzen A."/>
            <person name="Salamov A."/>
            <person name="Ngan C.Y."/>
            <person name="Daum C."/>
            <person name="Chiniquy J."/>
            <person name="Barry K."/>
            <person name="LaButti K."/>
            <person name="Simmons B.A."/>
            <person name="Magnuson J.K."/>
            <person name="Mortensen U.H."/>
            <person name="Larsen T.O."/>
            <person name="Grigoriev I.V."/>
            <person name="Baker S.E."/>
            <person name="Andersen M.R."/>
            <person name="Nordberg H.P."/>
            <person name="Cantor M.N."/>
            <person name="Hua S.X."/>
        </authorList>
    </citation>
    <scope>NUCLEOTIDE SEQUENCE [LARGE SCALE GENOMIC DNA]</scope>
    <source>
        <strain evidence="3 4">CBS 102.13</strain>
    </source>
</reference>
<dbReference type="RefSeq" id="XP_024675885.1">
    <property type="nucleotide sequence ID" value="XM_024815823.1"/>
</dbReference>
<evidence type="ECO:0000313" key="3">
    <source>
        <dbReference type="EMBL" id="PLB41873.1"/>
    </source>
</evidence>
<dbReference type="Proteomes" id="UP000234585">
    <property type="component" value="Unassembled WGS sequence"/>
</dbReference>
<name>A0A2I2FML2_ASPCN</name>
<protein>
    <submittedName>
        <fullName evidence="3">Uncharacterized protein</fullName>
    </submittedName>
</protein>
<dbReference type="InterPro" id="IPR045702">
    <property type="entry name" value="DUF6060"/>
</dbReference>
<accession>A0A2I2FML2</accession>
<dbReference type="GeneID" id="36522983"/>
<sequence length="345" mass="37044">MFKTLPIAVATALYFQAVHASEKPISFCTKGGCEEDNCPVALATAGTGYPNCVIYDSKDLFSSELGFSTSDHGAYAPFINVEEPNEGCTMMIKSPANTDIEGCGKLVGSFKQGTCTRLPIHSSVMIQYCCGYRCDDAGVELTRSAKFRRALESRGGGGGAVYLKYANGTLIPPSKEGAIEVPGPDTDKRSVFKSVDLLPRGDEDKDKGKCKDWKSDPDLKRDPYTKPSDKTDIVYASVAAGTTITITKTRSQSWTNGADMSISFADVIGFGTSISESFTEEKSDSTSIAWTAPKDQGGDVAFTATLKCTRGTGKCDGKDFEGEICEPWVDDDDQLVGEYSVVVHD</sequence>
<dbReference type="OrthoDB" id="3634414at2759"/>
<evidence type="ECO:0000256" key="2">
    <source>
        <dbReference type="SAM" id="SignalP"/>
    </source>
</evidence>